<dbReference type="InterPro" id="IPR055377">
    <property type="entry name" value="GH3_M"/>
</dbReference>
<dbReference type="RefSeq" id="WP_255916842.1">
    <property type="nucleotide sequence ID" value="NZ_JANFQO010000043.1"/>
</dbReference>
<dbReference type="Proteomes" id="UP001165498">
    <property type="component" value="Unassembled WGS sequence"/>
</dbReference>
<feature type="domain" description="GH3 middle" evidence="1">
    <location>
        <begin position="326"/>
        <end position="372"/>
    </location>
</feature>
<keyword evidence="3" id="KW-1185">Reference proteome</keyword>
<dbReference type="PANTHER" id="PTHR31901">
    <property type="entry name" value="GH3 DOMAIN-CONTAINING PROTEIN"/>
    <property type="match status" value="1"/>
</dbReference>
<proteinExistence type="predicted"/>
<comment type="caution">
    <text evidence="2">The sequence shown here is derived from an EMBL/GenBank/DDBJ whole genome shotgun (WGS) entry which is preliminary data.</text>
</comment>
<dbReference type="Pfam" id="PF23571">
    <property type="entry name" value="GH3_M"/>
    <property type="match status" value="1"/>
</dbReference>
<evidence type="ECO:0000313" key="3">
    <source>
        <dbReference type="Proteomes" id="UP001165498"/>
    </source>
</evidence>
<dbReference type="InterPro" id="IPR004993">
    <property type="entry name" value="GH3"/>
</dbReference>
<evidence type="ECO:0000259" key="1">
    <source>
        <dbReference type="Pfam" id="PF23571"/>
    </source>
</evidence>
<protein>
    <submittedName>
        <fullName evidence="2">GH3 auxin-responsive promoter family protein</fullName>
    </submittedName>
</protein>
<dbReference type="PANTHER" id="PTHR31901:SF9">
    <property type="entry name" value="GH3 DOMAIN-CONTAINING PROTEIN"/>
    <property type="match status" value="1"/>
</dbReference>
<sequence>MFARLAAPLLRALCAPRAQRFDAALDDPATAQAAALARMVRAGAATQYARAHGLRADDGMAEFRSKIPLCTYAELAPWIARQQAEPGGAVLTPGRVRCHEPTSGSGGTVKRIPYNTALLRSFRSLFAIWAADLLRHSLRPRSGRLFASVSPRLGAAAQGLADDRDYLGPAQRLLLGRFLLTPPGGAADLAQFRHRLAVTLLSCAELEVISIWNPSYLLVLLDWVEQREDSLLQQLPARPRRVLENEADPWPLLWPRLQLVSCWTAAAAAAPARQLARRLPQAQLQGKGLLATEAPLTLPLHGAGGCVPLLDEVFLEFEEAGGGCRLLHELEADGEYGLVVTQPGGLLRYRLGDRVRCSGFYRATPLLEFLGRSDAVADLVGEKLHEDSAAQALQAVFGDGPALLLPLQPAQGQPYYLCLAENAPAGAAAALDAQLCKALRYAEARALEQLRSVQVIVLPQLRAQLLDYWSGAGLRLGDIKDRRLLVRVDTARDLAVAFGVAGK</sequence>
<dbReference type="EMBL" id="JANFQO010000043">
    <property type="protein sequence ID" value="MCQ4167660.1"/>
    <property type="molecule type" value="Genomic_DNA"/>
</dbReference>
<dbReference type="Pfam" id="PF03321">
    <property type="entry name" value="GH3"/>
    <property type="match status" value="1"/>
</dbReference>
<reference evidence="2" key="1">
    <citation type="submission" date="2022-07" db="EMBL/GenBank/DDBJ databases">
        <title>Tahibacter sp., a new gammaproteobacterium isolated from the silt sample collected at pig farm.</title>
        <authorList>
            <person name="Chen H."/>
        </authorList>
    </citation>
    <scope>NUCLEOTIDE SEQUENCE</scope>
    <source>
        <strain evidence="2">P2K</strain>
    </source>
</reference>
<evidence type="ECO:0000313" key="2">
    <source>
        <dbReference type="EMBL" id="MCQ4167660.1"/>
    </source>
</evidence>
<gene>
    <name evidence="2" type="ORF">NM961_23375</name>
</gene>
<organism evidence="2 3">
    <name type="scientific">Tahibacter harae</name>
    <dbReference type="NCBI Taxonomy" id="2963937"/>
    <lineage>
        <taxon>Bacteria</taxon>
        <taxon>Pseudomonadati</taxon>
        <taxon>Pseudomonadota</taxon>
        <taxon>Gammaproteobacteria</taxon>
        <taxon>Lysobacterales</taxon>
        <taxon>Rhodanobacteraceae</taxon>
        <taxon>Tahibacter</taxon>
    </lineage>
</organism>
<name>A0ABT1QZI1_9GAMM</name>
<accession>A0ABT1QZI1</accession>